<dbReference type="InterPro" id="IPR001789">
    <property type="entry name" value="Sig_transdc_resp-reg_receiver"/>
</dbReference>
<dbReference type="Proteomes" id="UP000628984">
    <property type="component" value="Unassembled WGS sequence"/>
</dbReference>
<feature type="modified residue" description="4-aspartylphosphate" evidence="7">
    <location>
        <position position="60"/>
    </location>
</feature>
<comment type="caution">
    <text evidence="10">The sequence shown here is derived from an EMBL/GenBank/DDBJ whole genome shotgun (WGS) entry which is preliminary data.</text>
</comment>
<keyword evidence="4" id="KW-0902">Two-component regulatory system</keyword>
<dbReference type="Gene3D" id="1.10.10.60">
    <property type="entry name" value="Homeodomain-like"/>
    <property type="match status" value="1"/>
</dbReference>
<evidence type="ECO:0000256" key="6">
    <source>
        <dbReference type="ARBA" id="ARBA00023163"/>
    </source>
</evidence>
<dbReference type="GO" id="GO:0006355">
    <property type="term" value="P:regulation of DNA-templated transcription"/>
    <property type="evidence" value="ECO:0007669"/>
    <property type="project" value="InterPro"/>
</dbReference>
<sequence>MIDTPAPPPGLVRLVDDDPDLRAALGQSLRIAGFTVEAFDRAEAALAGLDDSYPGVVLTDVRMPGMDGLDLFAHLHRMDADLPVILLTGHGDVPMAVQALKSGVYDFLTKPVGVDDLSATLRRATATRRLVLENRQLRRMQAVADPGAPHWIGDSPAISHLRETAPRLAEAGVNVLITGPGGAGKEALARLIHRSGPRRSRAFVPVACSTLTEDRFEVDYLGTEARPALRQARSVGRLERAHRGTLFLDEVEALPAALQARILALIESRELWPLGAETPRPFEVQVIAASRSDLRLAVDQGRFRDDLFYRLAGVTLALPALKDHAGDVPLLFQHFLLMAAARLKLPLPPLTPELKAHLQAHDWPGNVRELQQFAERHLLGLAPAPVDTATDSPPLAEQIARYEAHLLREALRLSRGNASAAMARLGLPRKTFYDKLARHGIRAESFRTL</sequence>
<proteinExistence type="predicted"/>
<dbReference type="Pfam" id="PF00158">
    <property type="entry name" value="Sigma54_activat"/>
    <property type="match status" value="1"/>
</dbReference>
<gene>
    <name evidence="10" type="ORF">GCM10011452_14170</name>
</gene>
<dbReference type="PANTHER" id="PTHR32071:SF57">
    <property type="entry name" value="C4-DICARBOXYLATE TRANSPORT TRANSCRIPTIONAL REGULATORY PROTEIN DCTD"/>
    <property type="match status" value="1"/>
</dbReference>
<evidence type="ECO:0000256" key="3">
    <source>
        <dbReference type="ARBA" id="ARBA00022840"/>
    </source>
</evidence>
<evidence type="ECO:0000256" key="4">
    <source>
        <dbReference type="ARBA" id="ARBA00023012"/>
    </source>
</evidence>
<keyword evidence="6" id="KW-0804">Transcription</keyword>
<keyword evidence="2" id="KW-0547">Nucleotide-binding</keyword>
<evidence type="ECO:0000259" key="9">
    <source>
        <dbReference type="PROSITE" id="PS50110"/>
    </source>
</evidence>
<dbReference type="PRINTS" id="PR01590">
    <property type="entry name" value="HTHFIS"/>
</dbReference>
<evidence type="ECO:0000256" key="5">
    <source>
        <dbReference type="ARBA" id="ARBA00023015"/>
    </source>
</evidence>
<dbReference type="Gene3D" id="3.40.50.300">
    <property type="entry name" value="P-loop containing nucleotide triphosphate hydrolases"/>
    <property type="match status" value="1"/>
</dbReference>
<keyword evidence="3" id="KW-0067">ATP-binding</keyword>
<evidence type="ECO:0000256" key="1">
    <source>
        <dbReference type="ARBA" id="ARBA00022553"/>
    </source>
</evidence>
<feature type="domain" description="Response regulatory" evidence="9">
    <location>
        <begin position="11"/>
        <end position="125"/>
    </location>
</feature>
<dbReference type="CDD" id="cd00009">
    <property type="entry name" value="AAA"/>
    <property type="match status" value="1"/>
</dbReference>
<dbReference type="SUPFAM" id="SSF46689">
    <property type="entry name" value="Homeodomain-like"/>
    <property type="match status" value="1"/>
</dbReference>
<dbReference type="SMART" id="SM00382">
    <property type="entry name" value="AAA"/>
    <property type="match status" value="1"/>
</dbReference>
<keyword evidence="1 7" id="KW-0597">Phosphoprotein</keyword>
<evidence type="ECO:0000313" key="11">
    <source>
        <dbReference type="Proteomes" id="UP000628984"/>
    </source>
</evidence>
<evidence type="ECO:0000256" key="2">
    <source>
        <dbReference type="ARBA" id="ARBA00022741"/>
    </source>
</evidence>
<dbReference type="Pfam" id="PF25601">
    <property type="entry name" value="AAA_lid_14"/>
    <property type="match status" value="1"/>
</dbReference>
<dbReference type="FunFam" id="3.40.50.2300:FF:000018">
    <property type="entry name" value="DNA-binding transcriptional regulator NtrC"/>
    <property type="match status" value="1"/>
</dbReference>
<dbReference type="GO" id="GO:0000160">
    <property type="term" value="P:phosphorelay signal transduction system"/>
    <property type="evidence" value="ECO:0007669"/>
    <property type="project" value="UniProtKB-KW"/>
</dbReference>
<dbReference type="Pfam" id="PF02954">
    <property type="entry name" value="HTH_8"/>
    <property type="match status" value="1"/>
</dbReference>
<dbReference type="PANTHER" id="PTHR32071">
    <property type="entry name" value="TRANSCRIPTIONAL REGULATORY PROTEIN"/>
    <property type="match status" value="1"/>
</dbReference>
<dbReference type="CDD" id="cd17549">
    <property type="entry name" value="REC_DctD-like"/>
    <property type="match status" value="1"/>
</dbReference>
<keyword evidence="11" id="KW-1185">Reference proteome</keyword>
<dbReference type="SUPFAM" id="SSF52540">
    <property type="entry name" value="P-loop containing nucleoside triphosphate hydrolases"/>
    <property type="match status" value="1"/>
</dbReference>
<evidence type="ECO:0000256" key="7">
    <source>
        <dbReference type="PROSITE-ProRule" id="PRU00169"/>
    </source>
</evidence>
<dbReference type="Pfam" id="PF00072">
    <property type="entry name" value="Response_reg"/>
    <property type="match status" value="1"/>
</dbReference>
<dbReference type="RefSeq" id="WP_189633156.1">
    <property type="nucleotide sequence ID" value="NZ_BMYQ01000003.1"/>
</dbReference>
<protein>
    <submittedName>
        <fullName evidence="10">Fis family transcriptional regulator</fullName>
    </submittedName>
</protein>
<dbReference type="InterPro" id="IPR011006">
    <property type="entry name" value="CheY-like_superfamily"/>
</dbReference>
<dbReference type="GO" id="GO:0005524">
    <property type="term" value="F:ATP binding"/>
    <property type="evidence" value="ECO:0007669"/>
    <property type="project" value="UniProtKB-KW"/>
</dbReference>
<evidence type="ECO:0000313" key="10">
    <source>
        <dbReference type="EMBL" id="GGW26926.1"/>
    </source>
</evidence>
<dbReference type="AlphaFoldDB" id="A0A918IRF1"/>
<dbReference type="Gene3D" id="1.10.8.60">
    <property type="match status" value="1"/>
</dbReference>
<feature type="domain" description="Sigma-54 factor interaction" evidence="8">
    <location>
        <begin position="151"/>
        <end position="379"/>
    </location>
</feature>
<dbReference type="PROSITE" id="PS50045">
    <property type="entry name" value="SIGMA54_INTERACT_4"/>
    <property type="match status" value="1"/>
</dbReference>
<organism evidence="10 11">
    <name type="scientific">Gemmobacter lanyuensis</name>
    <dbReference type="NCBI Taxonomy" id="1054497"/>
    <lineage>
        <taxon>Bacteria</taxon>
        <taxon>Pseudomonadati</taxon>
        <taxon>Pseudomonadota</taxon>
        <taxon>Alphaproteobacteria</taxon>
        <taxon>Rhodobacterales</taxon>
        <taxon>Paracoccaceae</taxon>
        <taxon>Gemmobacter</taxon>
    </lineage>
</organism>
<dbReference type="InterPro" id="IPR009057">
    <property type="entry name" value="Homeodomain-like_sf"/>
</dbReference>
<reference evidence="10" key="1">
    <citation type="journal article" date="2014" name="Int. J. Syst. Evol. Microbiol.">
        <title>Complete genome sequence of Corynebacterium casei LMG S-19264T (=DSM 44701T), isolated from a smear-ripened cheese.</title>
        <authorList>
            <consortium name="US DOE Joint Genome Institute (JGI-PGF)"/>
            <person name="Walter F."/>
            <person name="Albersmeier A."/>
            <person name="Kalinowski J."/>
            <person name="Ruckert C."/>
        </authorList>
    </citation>
    <scope>NUCLEOTIDE SEQUENCE</scope>
    <source>
        <strain evidence="10">KCTC 23714</strain>
    </source>
</reference>
<keyword evidence="5" id="KW-0805">Transcription regulation</keyword>
<dbReference type="PROSITE" id="PS50110">
    <property type="entry name" value="RESPONSE_REGULATORY"/>
    <property type="match status" value="1"/>
</dbReference>
<name>A0A918IRF1_9RHOB</name>
<accession>A0A918IRF1</accession>
<dbReference type="InterPro" id="IPR002197">
    <property type="entry name" value="HTH_Fis"/>
</dbReference>
<reference evidence="10" key="2">
    <citation type="submission" date="2020-09" db="EMBL/GenBank/DDBJ databases">
        <authorList>
            <person name="Sun Q."/>
            <person name="Kim S."/>
        </authorList>
    </citation>
    <scope>NUCLEOTIDE SEQUENCE</scope>
    <source>
        <strain evidence="10">KCTC 23714</strain>
    </source>
</reference>
<dbReference type="GO" id="GO:0043565">
    <property type="term" value="F:sequence-specific DNA binding"/>
    <property type="evidence" value="ECO:0007669"/>
    <property type="project" value="InterPro"/>
</dbReference>
<evidence type="ECO:0000259" key="8">
    <source>
        <dbReference type="PROSITE" id="PS50045"/>
    </source>
</evidence>
<dbReference type="InterPro" id="IPR003593">
    <property type="entry name" value="AAA+_ATPase"/>
</dbReference>
<dbReference type="Gene3D" id="3.40.50.2300">
    <property type="match status" value="1"/>
</dbReference>
<dbReference type="InterPro" id="IPR058031">
    <property type="entry name" value="AAA_lid_NorR"/>
</dbReference>
<dbReference type="SMART" id="SM00448">
    <property type="entry name" value="REC"/>
    <property type="match status" value="1"/>
</dbReference>
<dbReference type="InterPro" id="IPR027417">
    <property type="entry name" value="P-loop_NTPase"/>
</dbReference>
<dbReference type="SUPFAM" id="SSF52172">
    <property type="entry name" value="CheY-like"/>
    <property type="match status" value="1"/>
</dbReference>
<dbReference type="EMBL" id="BMYQ01000003">
    <property type="protein sequence ID" value="GGW26926.1"/>
    <property type="molecule type" value="Genomic_DNA"/>
</dbReference>
<dbReference type="InterPro" id="IPR002078">
    <property type="entry name" value="Sigma_54_int"/>
</dbReference>